<evidence type="ECO:0000256" key="2">
    <source>
        <dbReference type="SAM" id="Phobius"/>
    </source>
</evidence>
<feature type="transmembrane region" description="Helical" evidence="2">
    <location>
        <begin position="114"/>
        <end position="136"/>
    </location>
</feature>
<sequence length="252" mass="28004">MIEPRMQETSAWLKLTFALVAYVIYVVVAEVTANLGCWKILIHASLVLLIVMASAWALKTGYLLVPRSQTKAQMKTGRYFLIFIILYFGYFFQILSGVYSALGLEVGKLVRVTVVALGAGFFEEFLVRGLILGAFAQLLEGKRGQISISVFSSALIFGLLHFCNLTYQTFPATLQQVIYAAVIGVALGVVRVVTNGLVFPVILHSLIDFKPDVLEASELMNWSMLTIVLVPLLVVASITLINWEFKRNYLLK</sequence>
<evidence type="ECO:0000313" key="4">
    <source>
        <dbReference type="EMBL" id="OXS40875.1"/>
    </source>
</evidence>
<dbReference type="EMBL" id="LUGO01000036">
    <property type="protein sequence ID" value="OXS40875.1"/>
    <property type="molecule type" value="Genomic_DNA"/>
</dbReference>
<dbReference type="Proteomes" id="UP000215261">
    <property type="component" value="Unassembled WGS sequence"/>
</dbReference>
<dbReference type="GO" id="GO:0004175">
    <property type="term" value="F:endopeptidase activity"/>
    <property type="evidence" value="ECO:0007669"/>
    <property type="project" value="UniProtKB-ARBA"/>
</dbReference>
<feature type="transmembrane region" description="Helical" evidence="2">
    <location>
        <begin position="179"/>
        <end position="207"/>
    </location>
</feature>
<organism evidence="4 5">
    <name type="scientific">Ligilactobacillus agilis</name>
    <dbReference type="NCBI Taxonomy" id="1601"/>
    <lineage>
        <taxon>Bacteria</taxon>
        <taxon>Bacillati</taxon>
        <taxon>Bacillota</taxon>
        <taxon>Bacilli</taxon>
        <taxon>Lactobacillales</taxon>
        <taxon>Lactobacillaceae</taxon>
        <taxon>Ligilactobacillus</taxon>
    </lineage>
</organism>
<reference evidence="4 5" key="1">
    <citation type="submission" date="2016-03" db="EMBL/GenBank/DDBJ databases">
        <title>Sequencing of Lactobacillus Species from Commercial Turkeys.</title>
        <authorList>
            <person name="Johnson T.J."/>
            <person name="Youmans B.P."/>
            <person name="Case K.A."/>
        </authorList>
    </citation>
    <scope>NUCLEOTIDE SEQUENCE [LARGE SCALE GENOMIC DNA]</scope>
    <source>
        <strain evidence="4 5">UMNLA1</strain>
    </source>
</reference>
<keyword evidence="2" id="KW-0472">Membrane</keyword>
<feature type="transmembrane region" description="Helical" evidence="2">
    <location>
        <begin position="79"/>
        <end position="102"/>
    </location>
</feature>
<evidence type="ECO:0000313" key="5">
    <source>
        <dbReference type="Proteomes" id="UP000215261"/>
    </source>
</evidence>
<feature type="transmembrane region" description="Helical" evidence="2">
    <location>
        <begin position="219"/>
        <end position="243"/>
    </location>
</feature>
<keyword evidence="2" id="KW-1133">Transmembrane helix</keyword>
<feature type="transmembrane region" description="Helical" evidence="2">
    <location>
        <begin position="12"/>
        <end position="28"/>
    </location>
</feature>
<comment type="similarity">
    <text evidence="1">Belongs to the UPF0177 family.</text>
</comment>
<feature type="transmembrane region" description="Helical" evidence="2">
    <location>
        <begin position="40"/>
        <end position="58"/>
    </location>
</feature>
<accession>A0A231QK39</accession>
<dbReference type="GO" id="GO:0080120">
    <property type="term" value="P:CAAX-box protein maturation"/>
    <property type="evidence" value="ECO:0007669"/>
    <property type="project" value="UniProtKB-ARBA"/>
</dbReference>
<evidence type="ECO:0000256" key="1">
    <source>
        <dbReference type="ARBA" id="ARBA00009067"/>
    </source>
</evidence>
<name>A0A231QK39_9LACO</name>
<dbReference type="AlphaFoldDB" id="A0A231QK39"/>
<dbReference type="RefSeq" id="WP_050610999.1">
    <property type="nucleotide sequence ID" value="NZ_BLAO01000069.1"/>
</dbReference>
<feature type="domain" description="CAAX prenyl protease 2/Lysostaphin resistance protein A-like" evidence="3">
    <location>
        <begin position="108"/>
        <end position="209"/>
    </location>
</feature>
<protein>
    <recommendedName>
        <fullName evidence="3">CAAX prenyl protease 2/Lysostaphin resistance protein A-like domain-containing protein</fullName>
    </recommendedName>
</protein>
<dbReference type="Pfam" id="PF02517">
    <property type="entry name" value="Rce1-like"/>
    <property type="match status" value="1"/>
</dbReference>
<evidence type="ECO:0000259" key="3">
    <source>
        <dbReference type="Pfam" id="PF02517"/>
    </source>
</evidence>
<feature type="transmembrane region" description="Helical" evidence="2">
    <location>
        <begin position="148"/>
        <end position="167"/>
    </location>
</feature>
<comment type="caution">
    <text evidence="4">The sequence shown here is derived from an EMBL/GenBank/DDBJ whole genome shotgun (WGS) entry which is preliminary data.</text>
</comment>
<keyword evidence="2" id="KW-0812">Transmembrane</keyword>
<dbReference type="InterPro" id="IPR003675">
    <property type="entry name" value="Rce1/LyrA-like_dom"/>
</dbReference>
<proteinExistence type="inferred from homology"/>
<gene>
    <name evidence="4" type="ORF">AYP69_03890</name>
</gene>